<gene>
    <name evidence="2" type="ORF">FB473_001973</name>
</gene>
<keyword evidence="1" id="KW-0472">Membrane</keyword>
<dbReference type="RefSeq" id="WP_167166930.1">
    <property type="nucleotide sequence ID" value="NZ_BAAAOO010000014.1"/>
</dbReference>
<reference evidence="2 3" key="1">
    <citation type="submission" date="2020-02" db="EMBL/GenBank/DDBJ databases">
        <title>Sequencing the genomes of 1000 actinobacteria strains.</title>
        <authorList>
            <person name="Klenk H.-P."/>
        </authorList>
    </citation>
    <scope>NUCLEOTIDE SEQUENCE [LARGE SCALE GENOMIC DNA]</scope>
    <source>
        <strain evidence="2 3">DSM 19609</strain>
    </source>
</reference>
<sequence>MPEEHAEPWTMGELARSYERLAASVEKINDKLDSDRFVTRAEWEQRITAVDETTAQLRAGLEAVKPAKTPIWQVVTVGISLAMMMISLVGMIIALINLAP</sequence>
<evidence type="ECO:0000313" key="3">
    <source>
        <dbReference type="Proteomes" id="UP000749311"/>
    </source>
</evidence>
<dbReference type="Proteomes" id="UP000749311">
    <property type="component" value="Unassembled WGS sequence"/>
</dbReference>
<evidence type="ECO:0000313" key="2">
    <source>
        <dbReference type="EMBL" id="NIH57328.1"/>
    </source>
</evidence>
<organism evidence="2 3">
    <name type="scientific">Brooklawnia cerclae</name>
    <dbReference type="NCBI Taxonomy" id="349934"/>
    <lineage>
        <taxon>Bacteria</taxon>
        <taxon>Bacillati</taxon>
        <taxon>Actinomycetota</taxon>
        <taxon>Actinomycetes</taxon>
        <taxon>Propionibacteriales</taxon>
        <taxon>Propionibacteriaceae</taxon>
        <taxon>Brooklawnia</taxon>
    </lineage>
</organism>
<accession>A0ABX0SG22</accession>
<protein>
    <recommendedName>
        <fullName evidence="4">DUF1640 domain-containing protein</fullName>
    </recommendedName>
</protein>
<keyword evidence="3" id="KW-1185">Reference proteome</keyword>
<evidence type="ECO:0008006" key="4">
    <source>
        <dbReference type="Google" id="ProtNLM"/>
    </source>
</evidence>
<proteinExistence type="predicted"/>
<keyword evidence="1" id="KW-1133">Transmembrane helix</keyword>
<dbReference type="EMBL" id="JAAMOZ010000001">
    <property type="protein sequence ID" value="NIH57328.1"/>
    <property type="molecule type" value="Genomic_DNA"/>
</dbReference>
<evidence type="ECO:0000256" key="1">
    <source>
        <dbReference type="SAM" id="Phobius"/>
    </source>
</evidence>
<comment type="caution">
    <text evidence="2">The sequence shown here is derived from an EMBL/GenBank/DDBJ whole genome shotgun (WGS) entry which is preliminary data.</text>
</comment>
<keyword evidence="1" id="KW-0812">Transmembrane</keyword>
<feature type="transmembrane region" description="Helical" evidence="1">
    <location>
        <begin position="71"/>
        <end position="96"/>
    </location>
</feature>
<name>A0ABX0SG22_9ACTN</name>